<dbReference type="EMBL" id="MLAK01000662">
    <property type="protein sequence ID" value="OHT08626.1"/>
    <property type="molecule type" value="Genomic_DNA"/>
</dbReference>
<evidence type="ECO:0000313" key="2">
    <source>
        <dbReference type="EMBL" id="OHT08626.1"/>
    </source>
</evidence>
<name>A0A1J4KCC0_9EUKA</name>
<proteinExistence type="predicted"/>
<evidence type="ECO:0000256" key="1">
    <source>
        <dbReference type="SAM" id="MobiDB-lite"/>
    </source>
</evidence>
<accession>A0A1J4KCC0</accession>
<gene>
    <name evidence="2" type="ORF">TRFO_22813</name>
</gene>
<dbReference type="Proteomes" id="UP000179807">
    <property type="component" value="Unassembled WGS sequence"/>
</dbReference>
<comment type="caution">
    <text evidence="2">The sequence shown here is derived from an EMBL/GenBank/DDBJ whole genome shotgun (WGS) entry which is preliminary data.</text>
</comment>
<feature type="compositionally biased region" description="Low complexity" evidence="1">
    <location>
        <begin position="93"/>
        <end position="102"/>
    </location>
</feature>
<dbReference type="GeneID" id="94837491"/>
<protein>
    <submittedName>
        <fullName evidence="2">Uncharacterized protein</fullName>
    </submittedName>
</protein>
<dbReference type="AlphaFoldDB" id="A0A1J4KCC0"/>
<keyword evidence="3" id="KW-1185">Reference proteome</keyword>
<feature type="compositionally biased region" description="Polar residues" evidence="1">
    <location>
        <begin position="103"/>
        <end position="112"/>
    </location>
</feature>
<feature type="region of interest" description="Disordered" evidence="1">
    <location>
        <begin position="82"/>
        <end position="112"/>
    </location>
</feature>
<evidence type="ECO:0000313" key="3">
    <source>
        <dbReference type="Proteomes" id="UP000179807"/>
    </source>
</evidence>
<dbReference type="VEuPathDB" id="TrichDB:TRFO_22813"/>
<dbReference type="RefSeq" id="XP_068361762.1">
    <property type="nucleotide sequence ID" value="XM_068502787.1"/>
</dbReference>
<reference evidence="2" key="1">
    <citation type="submission" date="2016-10" db="EMBL/GenBank/DDBJ databases">
        <authorList>
            <person name="Benchimol M."/>
            <person name="Almeida L.G."/>
            <person name="Vasconcelos A.T."/>
            <person name="Perreira-Neves A."/>
            <person name="Rosa I.A."/>
            <person name="Tasca T."/>
            <person name="Bogo M.R."/>
            <person name="de Souza W."/>
        </authorList>
    </citation>
    <scope>NUCLEOTIDE SEQUENCE [LARGE SCALE GENOMIC DNA]</scope>
    <source>
        <strain evidence="2">K</strain>
    </source>
</reference>
<organism evidence="2 3">
    <name type="scientific">Tritrichomonas foetus</name>
    <dbReference type="NCBI Taxonomy" id="1144522"/>
    <lineage>
        <taxon>Eukaryota</taxon>
        <taxon>Metamonada</taxon>
        <taxon>Parabasalia</taxon>
        <taxon>Tritrichomonadida</taxon>
        <taxon>Tritrichomonadidae</taxon>
        <taxon>Tritrichomonas</taxon>
    </lineage>
</organism>
<sequence>MQNFAPSPLLNSIISEVREGGLPTADEIKNFSDEQKNELFEQQKIIIFKFRQVAKTQVDELQDKLSLVNTVKKSTCGSFEEEENSILSDNDSSTKSSIADSSGQNSFTKSGNSLSKSDNFFTQKFPHHVRSKTSFKPIDITNQKAIVHSHFVGKQAGGYKPKPSYLRSSDYLRTDPRIAKIEKELRDLRRQYRTTAMIIDKSCK</sequence>